<keyword evidence="3" id="KW-1185">Reference proteome</keyword>
<dbReference type="InterPro" id="IPR006852">
    <property type="entry name" value="TOD1_MUCI70"/>
</dbReference>
<accession>E1RA02</accession>
<evidence type="ECO:0000313" key="3">
    <source>
        <dbReference type="Proteomes" id="UP000002318"/>
    </source>
</evidence>
<dbReference type="Pfam" id="PF04765">
    <property type="entry name" value="TOD1_MUCI70"/>
    <property type="match status" value="1"/>
</dbReference>
<dbReference type="SUPFAM" id="SSF53448">
    <property type="entry name" value="Nucleotide-diphospho-sugar transferases"/>
    <property type="match status" value="1"/>
</dbReference>
<evidence type="ECO:0000259" key="1">
    <source>
        <dbReference type="Pfam" id="PF04765"/>
    </source>
</evidence>
<gene>
    <name evidence="2" type="ordered locus">Spirs_4247</name>
</gene>
<protein>
    <submittedName>
        <fullName evidence="2">Glycosyltransferase</fullName>
    </submittedName>
</protein>
<dbReference type="KEGG" id="ssm:Spirs_4247"/>
<dbReference type="InterPro" id="IPR048354">
    <property type="entry name" value="TOD1_MUCI70_glycTrfase_dom"/>
</dbReference>
<dbReference type="EMBL" id="CP002116">
    <property type="protein sequence ID" value="ADK83321.1"/>
    <property type="molecule type" value="Genomic_DNA"/>
</dbReference>
<dbReference type="eggNOG" id="COG1216">
    <property type="taxonomic scope" value="Bacteria"/>
</dbReference>
<dbReference type="AlphaFoldDB" id="E1RA02"/>
<dbReference type="InterPro" id="IPR029044">
    <property type="entry name" value="Nucleotide-diphossugar_trans"/>
</dbReference>
<dbReference type="OrthoDB" id="396512at2"/>
<dbReference type="HOGENOM" id="CLU_078992_1_0_12"/>
<reference evidence="2 3" key="1">
    <citation type="journal article" date="2010" name="Stand. Genomic Sci.">
        <title>Complete genome sequence of Spirochaeta smaragdinae type strain (SEBR 4228).</title>
        <authorList>
            <person name="Mavromatis K."/>
            <person name="Yasawong M."/>
            <person name="Chertkov O."/>
            <person name="Lapidus A."/>
            <person name="Lucas S."/>
            <person name="Nolan M."/>
            <person name="Del Rio T.G."/>
            <person name="Tice H."/>
            <person name="Cheng J.F."/>
            <person name="Pitluck S."/>
            <person name="Liolios K."/>
            <person name="Ivanova N."/>
            <person name="Tapia R."/>
            <person name="Han C."/>
            <person name="Bruce D."/>
            <person name="Goodwin L."/>
            <person name="Pati A."/>
            <person name="Chen A."/>
            <person name="Palaniappan K."/>
            <person name="Land M."/>
            <person name="Hauser L."/>
            <person name="Chang Y.J."/>
            <person name="Jeffries C.D."/>
            <person name="Detter J.C."/>
            <person name="Rohde M."/>
            <person name="Brambilla E."/>
            <person name="Spring S."/>
            <person name="Goker M."/>
            <person name="Sikorski J."/>
            <person name="Woyke T."/>
            <person name="Bristow J."/>
            <person name="Eisen J.A."/>
            <person name="Markowitz V."/>
            <person name="Hugenholtz P."/>
            <person name="Klenk H.P."/>
            <person name="Kyrpides N.C."/>
        </authorList>
    </citation>
    <scope>NUCLEOTIDE SEQUENCE [LARGE SCALE GENOMIC DNA]</scope>
    <source>
        <strain evidence="3">DSM 11293 / JCM 15392 / SEBR 4228</strain>
    </source>
</reference>
<sequence>MARNVVYTAIFDNYDRLRPIKFHTAHCDFVCFTTCDKRKKYQGWTLIPFSDDRFDAVMRNRFLKIHPHVVLGQYEKSLYIDGNIELLQDPSRLLDTILLQERIAAPQHRMKNCAYEEGEYCIKINKAPQKDVLDQLAYYEAAGFPRNWGLTENNLLMRRHNDPAVIKLMDCWWEQLQRWSKRDQICFPFCQWQTGITVKAIALDIRLPNRYFRWWQHDTKAIGIIKRQYRILKKRITWRLYRFREKNCSIL</sequence>
<name>E1RA02_SEDSS</name>
<dbReference type="STRING" id="573413.Spirs_4247"/>
<organism evidence="2 3">
    <name type="scientific">Sediminispirochaeta smaragdinae (strain DSM 11293 / JCM 15392 / SEBR 4228)</name>
    <name type="common">Spirochaeta smaragdinae</name>
    <dbReference type="NCBI Taxonomy" id="573413"/>
    <lineage>
        <taxon>Bacteria</taxon>
        <taxon>Pseudomonadati</taxon>
        <taxon>Spirochaetota</taxon>
        <taxon>Spirochaetia</taxon>
        <taxon>Spirochaetales</taxon>
        <taxon>Spirochaetaceae</taxon>
        <taxon>Sediminispirochaeta</taxon>
    </lineage>
</organism>
<evidence type="ECO:0000313" key="2">
    <source>
        <dbReference type="EMBL" id="ADK83321.1"/>
    </source>
</evidence>
<dbReference type="Proteomes" id="UP000002318">
    <property type="component" value="Chromosome"/>
</dbReference>
<feature type="domain" description="TOD1/MUCI70 glycosyltransferase-like" evidence="1">
    <location>
        <begin position="4"/>
        <end position="193"/>
    </location>
</feature>
<dbReference type="RefSeq" id="WP_013256777.1">
    <property type="nucleotide sequence ID" value="NC_014364.1"/>
</dbReference>
<proteinExistence type="predicted"/>
<dbReference type="PANTHER" id="PTHR12956">
    <property type="entry name" value="ALKALINE CERAMIDASE-RELATED"/>
    <property type="match status" value="1"/>
</dbReference>